<dbReference type="PRINTS" id="PR00081">
    <property type="entry name" value="GDHRDH"/>
</dbReference>
<name>A0A2D0Q4P9_ICTPU</name>
<sequence length="292" mass="31966">MWRLFAFILPVIRLYFIGVKVLIYQLLHKSFTLPVLPRQNGRVAIVTGGARGMGYETSRHLASLGTHVVIAGNEEEEGLVAVKKIQKQTGHRKAGVMLVPERKTEDGFELHFGLNYLGHFLLTNLLLDVLRDSGQSGGCSRIVTVSSATHYGGRLDLNDLQGRSCYCSHGAYSQSKLALVLFTYQLQERLWARADPVTANAVDPGMVDTDLYQNLCSPAQLAKKPVAKLLFRTPAEGASTAVYAAAASELEGLGGLYLYNGQKKISSASSYDKQLQEELWTKSCAMVGLQKA</sequence>
<evidence type="ECO:0000256" key="3">
    <source>
        <dbReference type="SAM" id="Phobius"/>
    </source>
</evidence>
<keyword evidence="2" id="KW-0560">Oxidoreductase</keyword>
<organism evidence="4 5">
    <name type="scientific">Ictalurus punctatus</name>
    <name type="common">Channel catfish</name>
    <name type="synonym">Silurus punctatus</name>
    <dbReference type="NCBI Taxonomy" id="7998"/>
    <lineage>
        <taxon>Eukaryota</taxon>
        <taxon>Metazoa</taxon>
        <taxon>Chordata</taxon>
        <taxon>Craniata</taxon>
        <taxon>Vertebrata</taxon>
        <taxon>Euteleostomi</taxon>
        <taxon>Actinopterygii</taxon>
        <taxon>Neopterygii</taxon>
        <taxon>Teleostei</taxon>
        <taxon>Ostariophysi</taxon>
        <taxon>Siluriformes</taxon>
        <taxon>Ictaluridae</taxon>
        <taxon>Ictalurus</taxon>
    </lineage>
</organism>
<feature type="transmembrane region" description="Helical" evidence="3">
    <location>
        <begin position="7"/>
        <end position="27"/>
    </location>
</feature>
<dbReference type="InterPro" id="IPR020904">
    <property type="entry name" value="Sc_DH/Rdtase_CS"/>
</dbReference>
<keyword evidence="3" id="KW-0812">Transmembrane</keyword>
<dbReference type="PANTHER" id="PTHR43157:SF31">
    <property type="entry name" value="PHOSPHATIDYLINOSITOL-GLYCAN BIOSYNTHESIS CLASS F PROTEIN"/>
    <property type="match status" value="1"/>
</dbReference>
<dbReference type="PROSITE" id="PS00061">
    <property type="entry name" value="ADH_SHORT"/>
    <property type="match status" value="1"/>
</dbReference>
<evidence type="ECO:0000313" key="4">
    <source>
        <dbReference type="Proteomes" id="UP000221080"/>
    </source>
</evidence>
<keyword evidence="3" id="KW-1133">Transmembrane helix</keyword>
<evidence type="ECO:0000256" key="2">
    <source>
        <dbReference type="ARBA" id="ARBA00023002"/>
    </source>
</evidence>
<dbReference type="InterPro" id="IPR036291">
    <property type="entry name" value="NAD(P)-bd_dom_sf"/>
</dbReference>
<comment type="similarity">
    <text evidence="1">Belongs to the short-chain dehydrogenases/reductases (SDR) family.</text>
</comment>
<dbReference type="Proteomes" id="UP000221080">
    <property type="component" value="Chromosome 26"/>
</dbReference>
<evidence type="ECO:0000313" key="5">
    <source>
        <dbReference type="RefSeq" id="XP_017313693.3"/>
    </source>
</evidence>
<dbReference type="PANTHER" id="PTHR43157">
    <property type="entry name" value="PHOSPHATIDYLINOSITOL-GLYCAN BIOSYNTHESIS CLASS F PROTEIN-RELATED"/>
    <property type="match status" value="1"/>
</dbReference>
<dbReference type="Pfam" id="PF00106">
    <property type="entry name" value="adh_short"/>
    <property type="match status" value="2"/>
</dbReference>
<gene>
    <name evidence="5" type="primary">dhrsx</name>
</gene>
<dbReference type="AlphaFoldDB" id="A0A2D0Q4P9"/>
<dbReference type="OrthoDB" id="191139at2759"/>
<keyword evidence="4" id="KW-1185">Reference proteome</keyword>
<dbReference type="Gene3D" id="3.40.50.720">
    <property type="entry name" value="NAD(P)-binding Rossmann-like Domain"/>
    <property type="match status" value="2"/>
</dbReference>
<dbReference type="GeneID" id="108259064"/>
<dbReference type="GO" id="GO:0016491">
    <property type="term" value="F:oxidoreductase activity"/>
    <property type="evidence" value="ECO:0007669"/>
    <property type="project" value="UniProtKB-KW"/>
</dbReference>
<dbReference type="SUPFAM" id="SSF51735">
    <property type="entry name" value="NAD(P)-binding Rossmann-fold domains"/>
    <property type="match status" value="1"/>
</dbReference>
<reference evidence="5" key="2">
    <citation type="submission" date="2025-08" db="UniProtKB">
        <authorList>
            <consortium name="RefSeq"/>
        </authorList>
    </citation>
    <scope>IDENTIFICATION</scope>
    <source>
        <tissue evidence="5">Blood</tissue>
    </source>
</reference>
<protein>
    <submittedName>
        <fullName evidence="5">Dehydrogenase/reductase SDR family member on chromosome X isoform X2</fullName>
    </submittedName>
</protein>
<dbReference type="InterPro" id="IPR002347">
    <property type="entry name" value="SDR_fam"/>
</dbReference>
<keyword evidence="3" id="KW-0472">Membrane</keyword>
<reference evidence="4" key="1">
    <citation type="journal article" date="2016" name="Nat. Commun.">
        <title>The channel catfish genome sequence provides insights into the evolution of scale formation in teleosts.</title>
        <authorList>
            <person name="Liu Z."/>
            <person name="Liu S."/>
            <person name="Yao J."/>
            <person name="Bao L."/>
            <person name="Zhang J."/>
            <person name="Li Y."/>
            <person name="Jiang C."/>
            <person name="Sun L."/>
            <person name="Wang R."/>
            <person name="Zhang Y."/>
            <person name="Zhou T."/>
            <person name="Zeng Q."/>
            <person name="Fu Q."/>
            <person name="Gao S."/>
            <person name="Li N."/>
            <person name="Koren S."/>
            <person name="Jiang Y."/>
            <person name="Zimin A."/>
            <person name="Xu P."/>
            <person name="Phillippy A.M."/>
            <person name="Geng X."/>
            <person name="Song L."/>
            <person name="Sun F."/>
            <person name="Li C."/>
            <person name="Wang X."/>
            <person name="Chen A."/>
            <person name="Jin Y."/>
            <person name="Yuan Z."/>
            <person name="Yang Y."/>
            <person name="Tan S."/>
            <person name="Peatman E."/>
            <person name="Lu J."/>
            <person name="Qin Z."/>
            <person name="Dunham R."/>
            <person name="Li Z."/>
            <person name="Sonstegard T."/>
            <person name="Feng J."/>
            <person name="Danzmann R.G."/>
            <person name="Schroeder S."/>
            <person name="Scheffler B."/>
            <person name="Duke M.V."/>
            <person name="Ballard L."/>
            <person name="Kucuktas H."/>
            <person name="Kaltenboeck L."/>
            <person name="Liu H."/>
            <person name="Armbruster J."/>
            <person name="Xie Y."/>
            <person name="Kirby M.L."/>
            <person name="Tian Y."/>
            <person name="Flanagan M.E."/>
            <person name="Mu W."/>
            <person name="Waldbieser G.C."/>
        </authorList>
    </citation>
    <scope>NUCLEOTIDE SEQUENCE [LARGE SCALE GENOMIC DNA]</scope>
    <source>
        <strain evidence="4">SDA103</strain>
    </source>
</reference>
<accession>A0A2D0Q4P9</accession>
<proteinExistence type="inferred from homology"/>
<dbReference type="CTD" id="207063"/>
<dbReference type="RefSeq" id="XP_017313693.3">
    <property type="nucleotide sequence ID" value="XM_017458204.3"/>
</dbReference>
<evidence type="ECO:0000256" key="1">
    <source>
        <dbReference type="ARBA" id="ARBA00006484"/>
    </source>
</evidence>